<dbReference type="Proteomes" id="UP000178249">
    <property type="component" value="Unassembled WGS sequence"/>
</dbReference>
<sequence>MIIFGITGTLGAGKGTVAEYLVHEKGFTHYSARALITEEVIRRNLPVNRDTMTETANSLRVSHGADYVVRELYRRAQESGQNAVIESIRTEGEVNTLQSLGGLLLAIDAYPKIRYERAVTRASETDKVSFEKFIADEQREYESDDPMKQNLKKTIERANHVLHNNGTMEELHTQVERLLTKLGMS</sequence>
<name>A0A1F6C505_9BACT</name>
<dbReference type="PANTHER" id="PTHR41930:SF1">
    <property type="entry name" value="DEPHOSPHO-COA KINASE"/>
    <property type="match status" value="1"/>
</dbReference>
<gene>
    <name evidence="1" type="ORF">A2841_03060</name>
</gene>
<protein>
    <recommendedName>
        <fullName evidence="3">Dephospho-CoA kinase</fullName>
    </recommendedName>
</protein>
<dbReference type="Pfam" id="PF13238">
    <property type="entry name" value="AAA_18"/>
    <property type="match status" value="1"/>
</dbReference>
<organism evidence="1 2">
    <name type="scientific">Candidatus Kaiserbacteria bacterium RIFCSPHIGHO2_01_FULL_48_10</name>
    <dbReference type="NCBI Taxonomy" id="1798476"/>
    <lineage>
        <taxon>Bacteria</taxon>
        <taxon>Candidatus Kaiseribacteriota</taxon>
    </lineage>
</organism>
<evidence type="ECO:0000313" key="2">
    <source>
        <dbReference type="Proteomes" id="UP000178249"/>
    </source>
</evidence>
<proteinExistence type="predicted"/>
<dbReference type="InterPro" id="IPR027417">
    <property type="entry name" value="P-loop_NTPase"/>
</dbReference>
<dbReference type="Gene3D" id="3.40.50.300">
    <property type="entry name" value="P-loop containing nucleotide triphosphate hydrolases"/>
    <property type="match status" value="1"/>
</dbReference>
<comment type="caution">
    <text evidence="1">The sequence shown here is derived from an EMBL/GenBank/DDBJ whole genome shotgun (WGS) entry which is preliminary data.</text>
</comment>
<dbReference type="AlphaFoldDB" id="A0A1F6C505"/>
<reference evidence="1 2" key="1">
    <citation type="journal article" date="2016" name="Nat. Commun.">
        <title>Thousands of microbial genomes shed light on interconnected biogeochemical processes in an aquifer system.</title>
        <authorList>
            <person name="Anantharaman K."/>
            <person name="Brown C.T."/>
            <person name="Hug L.A."/>
            <person name="Sharon I."/>
            <person name="Castelle C.J."/>
            <person name="Probst A.J."/>
            <person name="Thomas B.C."/>
            <person name="Singh A."/>
            <person name="Wilkins M.J."/>
            <person name="Karaoz U."/>
            <person name="Brodie E.L."/>
            <person name="Williams K.H."/>
            <person name="Hubbard S.S."/>
            <person name="Banfield J.F."/>
        </authorList>
    </citation>
    <scope>NUCLEOTIDE SEQUENCE [LARGE SCALE GENOMIC DNA]</scope>
</reference>
<evidence type="ECO:0000313" key="1">
    <source>
        <dbReference type="EMBL" id="OGG44173.1"/>
    </source>
</evidence>
<dbReference type="EMBL" id="MFKP01000018">
    <property type="protein sequence ID" value="OGG44173.1"/>
    <property type="molecule type" value="Genomic_DNA"/>
</dbReference>
<dbReference type="PANTHER" id="PTHR41930">
    <property type="entry name" value="UPF0200 PROTEIN MJ1399"/>
    <property type="match status" value="1"/>
</dbReference>
<accession>A0A1F6C505</accession>
<dbReference type="SUPFAM" id="SSF52540">
    <property type="entry name" value="P-loop containing nucleoside triphosphate hydrolases"/>
    <property type="match status" value="1"/>
</dbReference>
<evidence type="ECO:0008006" key="3">
    <source>
        <dbReference type="Google" id="ProtNLM"/>
    </source>
</evidence>